<evidence type="ECO:0000256" key="9">
    <source>
        <dbReference type="ARBA" id="ARBA00022989"/>
    </source>
</evidence>
<keyword evidence="11 13" id="KW-0012">Acyltransferase</keyword>
<organism evidence="15 16">
    <name type="scientific">Viridibacterium curvum</name>
    <dbReference type="NCBI Taxonomy" id="1101404"/>
    <lineage>
        <taxon>Bacteria</taxon>
        <taxon>Pseudomonadati</taxon>
        <taxon>Pseudomonadota</taxon>
        <taxon>Betaproteobacteria</taxon>
        <taxon>Rhodocyclales</taxon>
        <taxon>Rhodocyclaceae</taxon>
        <taxon>Viridibacterium</taxon>
    </lineage>
</organism>
<dbReference type="InterPro" id="IPR051085">
    <property type="entry name" value="MB_O-acyltransferase"/>
</dbReference>
<evidence type="ECO:0000256" key="1">
    <source>
        <dbReference type="ARBA" id="ARBA00004651"/>
    </source>
</evidence>
<feature type="transmembrane region" description="Helical" evidence="14">
    <location>
        <begin position="426"/>
        <end position="448"/>
    </location>
</feature>
<dbReference type="PANTHER" id="PTHR13285:SF23">
    <property type="entry name" value="TEICHOIC ACID D-ALANYLTRANSFERASE"/>
    <property type="match status" value="1"/>
</dbReference>
<evidence type="ECO:0000256" key="3">
    <source>
        <dbReference type="ARBA" id="ARBA00010323"/>
    </source>
</evidence>
<feature type="transmembrane region" description="Helical" evidence="14">
    <location>
        <begin position="6"/>
        <end position="30"/>
    </location>
</feature>
<evidence type="ECO:0000256" key="11">
    <source>
        <dbReference type="ARBA" id="ARBA00023315"/>
    </source>
</evidence>
<feature type="transmembrane region" description="Helical" evidence="14">
    <location>
        <begin position="377"/>
        <end position="394"/>
    </location>
</feature>
<evidence type="ECO:0000256" key="8">
    <source>
        <dbReference type="ARBA" id="ARBA00022841"/>
    </source>
</evidence>
<dbReference type="Pfam" id="PF03062">
    <property type="entry name" value="MBOAT"/>
    <property type="match status" value="1"/>
</dbReference>
<dbReference type="InterPro" id="IPR024194">
    <property type="entry name" value="Ac/AlaTfrase_AlgI/DltB"/>
</dbReference>
<feature type="transmembrane region" description="Helical" evidence="14">
    <location>
        <begin position="469"/>
        <end position="498"/>
    </location>
</feature>
<comment type="caution">
    <text evidence="15">The sequence shown here is derived from an EMBL/GenBank/DDBJ whole genome shotgun (WGS) entry which is preliminary data.</text>
</comment>
<reference evidence="16" key="1">
    <citation type="journal article" date="2019" name="Int. J. Syst. Evol. Microbiol.">
        <title>The Global Catalogue of Microorganisms (GCM) 10K type strain sequencing project: providing services to taxonomists for standard genome sequencing and annotation.</title>
        <authorList>
            <consortium name="The Broad Institute Genomics Platform"/>
            <consortium name="The Broad Institute Genome Sequencing Center for Infectious Disease"/>
            <person name="Wu L."/>
            <person name="Ma J."/>
        </authorList>
    </citation>
    <scope>NUCLEOTIDE SEQUENCE [LARGE SCALE GENOMIC DNA]</scope>
    <source>
        <strain evidence="16">JCM 18715</strain>
    </source>
</reference>
<evidence type="ECO:0000256" key="7">
    <source>
        <dbReference type="ARBA" id="ARBA00022692"/>
    </source>
</evidence>
<evidence type="ECO:0000313" key="15">
    <source>
        <dbReference type="EMBL" id="GAA5160732.1"/>
    </source>
</evidence>
<dbReference type="PIRSF" id="PIRSF500217">
    <property type="entry name" value="AlgI"/>
    <property type="match status" value="1"/>
</dbReference>
<evidence type="ECO:0000313" key="16">
    <source>
        <dbReference type="Proteomes" id="UP001500547"/>
    </source>
</evidence>
<dbReference type="PIRSF" id="PIRSF016636">
    <property type="entry name" value="AlgI_DltB"/>
    <property type="match status" value="1"/>
</dbReference>
<keyword evidence="9 14" id="KW-1133">Transmembrane helix</keyword>
<sequence length="500" mass="55478">MRHRLAAMLFTSAEFILVFLPLVLSVFFLLGQRSHPLAASWLFIASVGFYAWWMPQFSILLLLSIAWNYFVGQRIIGGASKEPGARGWLVLGITVNLAVLAWFKYANFFVDNLNLAFGTHWALGAITLPIGISFFTFTQIAFLADAYQKGVSEPRVAHYGLFVTYFPHLIAGPVLHHAQMMPQFGDASTYRFNAGNFAAGSAIFMLGLIKKVVVADGISPIADAVFHGCSEGLTPDLLEAWLGVLAYTLQLYFDFSGYSDMAIGLSRMLNISLPYNFDSPYKALSIIDFWRRWHMTLSAFLRDYLYIPLGGSRHGAFRRYANLFTTMLLGGLWHGASWNFVIWGALHGGYLMINHAWRAGTAAVLPAAIQQGRVYQVLAWGVTLLAVMVGWVFFRATDLHNANAMLIAMLSQPVAFDAPHTLLWNAGIHTGAALAYCIAGLTCCALMPNSNRIGEWFIRFCNGSTRWPAFVLGFAWAIILCAMLINATRSAVSAFIYFNF</sequence>
<gene>
    <name evidence="15" type="ORF">GCM10025770_08850</name>
</gene>
<protein>
    <recommendedName>
        <fullName evidence="4">Probable alginate O-acetylase AlgI</fullName>
    </recommendedName>
    <alternativeName>
        <fullName evidence="12">Alginate biosynthesis protein AlgI</fullName>
    </alternativeName>
</protein>
<evidence type="ECO:0000256" key="2">
    <source>
        <dbReference type="ARBA" id="ARBA00005182"/>
    </source>
</evidence>
<name>A0ABP9QEV2_9RHOO</name>
<evidence type="ECO:0000256" key="5">
    <source>
        <dbReference type="ARBA" id="ARBA00022475"/>
    </source>
</evidence>
<keyword evidence="6 13" id="KW-0808">Transferase</keyword>
<comment type="pathway">
    <text evidence="2">Glycan biosynthesis; alginate biosynthesis.</text>
</comment>
<comment type="similarity">
    <text evidence="3 13">Belongs to the membrane-bound acyltransferase family.</text>
</comment>
<keyword evidence="7 14" id="KW-0812">Transmembrane</keyword>
<keyword evidence="5 13" id="KW-1003">Cell membrane</keyword>
<feature type="transmembrane region" description="Helical" evidence="14">
    <location>
        <begin position="190"/>
        <end position="209"/>
    </location>
</feature>
<feature type="transmembrane region" description="Helical" evidence="14">
    <location>
        <begin position="121"/>
        <end position="144"/>
    </location>
</feature>
<dbReference type="Proteomes" id="UP001500547">
    <property type="component" value="Unassembled WGS sequence"/>
</dbReference>
<dbReference type="PANTHER" id="PTHR13285">
    <property type="entry name" value="ACYLTRANSFERASE"/>
    <property type="match status" value="1"/>
</dbReference>
<dbReference type="EMBL" id="BAABLD010000005">
    <property type="protein sequence ID" value="GAA5160732.1"/>
    <property type="molecule type" value="Genomic_DNA"/>
</dbReference>
<dbReference type="InterPro" id="IPR004299">
    <property type="entry name" value="MBOAT_fam"/>
</dbReference>
<evidence type="ECO:0000256" key="4">
    <source>
        <dbReference type="ARBA" id="ARBA00016084"/>
    </source>
</evidence>
<evidence type="ECO:0000256" key="6">
    <source>
        <dbReference type="ARBA" id="ARBA00022679"/>
    </source>
</evidence>
<proteinExistence type="inferred from homology"/>
<evidence type="ECO:0000256" key="14">
    <source>
        <dbReference type="SAM" id="Phobius"/>
    </source>
</evidence>
<feature type="transmembrane region" description="Helical" evidence="14">
    <location>
        <begin position="59"/>
        <end position="76"/>
    </location>
</feature>
<keyword evidence="16" id="KW-1185">Reference proteome</keyword>
<evidence type="ECO:0000256" key="12">
    <source>
        <dbReference type="ARBA" id="ARBA00031030"/>
    </source>
</evidence>
<feature type="transmembrane region" description="Helical" evidence="14">
    <location>
        <begin position="320"/>
        <end position="336"/>
    </location>
</feature>
<evidence type="ECO:0000256" key="10">
    <source>
        <dbReference type="ARBA" id="ARBA00023136"/>
    </source>
</evidence>
<evidence type="ECO:0000256" key="13">
    <source>
        <dbReference type="PIRNR" id="PIRNR016636"/>
    </source>
</evidence>
<dbReference type="RefSeq" id="WP_345531655.1">
    <property type="nucleotide sequence ID" value="NZ_BAABLD010000005.1"/>
</dbReference>
<feature type="transmembrane region" description="Helical" evidence="14">
    <location>
        <begin position="156"/>
        <end position="178"/>
    </location>
</feature>
<keyword evidence="10 13" id="KW-0472">Membrane</keyword>
<accession>A0ABP9QEV2</accession>
<keyword evidence="8" id="KW-0016">Alginate biosynthesis</keyword>
<dbReference type="InterPro" id="IPR028362">
    <property type="entry name" value="AlgI"/>
</dbReference>
<comment type="subcellular location">
    <subcellularLocation>
        <location evidence="1">Cell membrane</location>
        <topology evidence="1">Multi-pass membrane protein</topology>
    </subcellularLocation>
</comment>
<feature type="transmembrane region" description="Helical" evidence="14">
    <location>
        <begin position="88"/>
        <end position="109"/>
    </location>
</feature>